<organism evidence="1 2">
    <name type="scientific">Celeribacter marinus</name>
    <dbReference type="NCBI Taxonomy" id="1397108"/>
    <lineage>
        <taxon>Bacteria</taxon>
        <taxon>Pseudomonadati</taxon>
        <taxon>Pseudomonadota</taxon>
        <taxon>Alphaproteobacteria</taxon>
        <taxon>Rhodobacterales</taxon>
        <taxon>Roseobacteraceae</taxon>
        <taxon>Celeribacter</taxon>
    </lineage>
</organism>
<keyword evidence="2" id="KW-1185">Reference proteome</keyword>
<dbReference type="Proteomes" id="UP000064920">
    <property type="component" value="Chromosome"/>
</dbReference>
<protein>
    <submittedName>
        <fullName evidence="1">Kef-type K+ transport system, predicted NAD-binding component</fullName>
    </submittedName>
</protein>
<dbReference type="STRING" id="1397108.IMCC12053_1574"/>
<dbReference type="KEGG" id="cmar:IMCC12053_1574"/>
<reference evidence="1 2" key="1">
    <citation type="submission" date="2015-05" db="EMBL/GenBank/DDBJ databases">
        <authorList>
            <person name="Wang D.B."/>
            <person name="Wang M."/>
        </authorList>
    </citation>
    <scope>NUCLEOTIDE SEQUENCE [LARGE SCALE GENOMIC DNA]</scope>
    <source>
        <strain evidence="1 2">IMCC 12053</strain>
    </source>
</reference>
<accession>A0A0N9ZIH2</accession>
<dbReference type="Pfam" id="PF07885">
    <property type="entry name" value="Ion_trans_2"/>
    <property type="match status" value="1"/>
</dbReference>
<evidence type="ECO:0000313" key="2">
    <source>
        <dbReference type="Proteomes" id="UP000064920"/>
    </source>
</evidence>
<dbReference type="OrthoDB" id="2974133at2"/>
<gene>
    <name evidence="1" type="ORF">IMCC12053_1574</name>
</gene>
<dbReference type="Gene3D" id="1.10.287.70">
    <property type="match status" value="1"/>
</dbReference>
<dbReference type="RefSeq" id="WP_062217573.1">
    <property type="nucleotide sequence ID" value="NZ_CP012023.1"/>
</dbReference>
<dbReference type="AlphaFoldDB" id="A0A0N9ZIH2"/>
<dbReference type="InterPro" id="IPR013099">
    <property type="entry name" value="K_chnl_dom"/>
</dbReference>
<dbReference type="PATRIC" id="fig|1397108.4.peg.1608"/>
<sequence>MFIQILLGTGLILLSVIVAAVGFGVYELGLRRAHKWLITEPHRPKLFVVLASAVLAMLWIITAGVWIWAFAFRFLGMFSHLEEALYFSLTAFTTLGFGDVLLPVEWRLLGGMAAVNGFLNIGMMTALLMEVLRHVRRNQLEAQRAAREDNPLSNP</sequence>
<proteinExistence type="predicted"/>
<evidence type="ECO:0000313" key="1">
    <source>
        <dbReference type="EMBL" id="ALI55521.1"/>
    </source>
</evidence>
<dbReference type="SUPFAM" id="SSF81324">
    <property type="entry name" value="Voltage-gated potassium channels"/>
    <property type="match status" value="1"/>
</dbReference>
<name>A0A0N9ZIH2_9RHOB</name>
<dbReference type="EMBL" id="CP012023">
    <property type="protein sequence ID" value="ALI55521.1"/>
    <property type="molecule type" value="Genomic_DNA"/>
</dbReference>